<proteinExistence type="predicted"/>
<organism evidence="7 8">
    <name type="scientific">Candidatus Caccoplasma merdipullorum</name>
    <dbReference type="NCBI Taxonomy" id="2840718"/>
    <lineage>
        <taxon>Bacteria</taxon>
        <taxon>Pseudomonadati</taxon>
        <taxon>Bacteroidota</taxon>
        <taxon>Bacteroidia</taxon>
        <taxon>Bacteroidales</taxon>
        <taxon>Bacteroidaceae</taxon>
        <taxon>Bacteroidaceae incertae sedis</taxon>
        <taxon>Candidatus Caccoplasma</taxon>
    </lineage>
</organism>
<dbReference type="GO" id="GO:0016787">
    <property type="term" value="F:hydrolase activity"/>
    <property type="evidence" value="ECO:0007669"/>
    <property type="project" value="UniProtKB-KW"/>
</dbReference>
<dbReference type="GO" id="GO:0005085">
    <property type="term" value="F:guanyl-nucleotide exchange factor activity"/>
    <property type="evidence" value="ECO:0007669"/>
    <property type="project" value="UniProtKB-KW"/>
</dbReference>
<evidence type="ECO:0000256" key="2">
    <source>
        <dbReference type="ARBA" id="ARBA00003049"/>
    </source>
</evidence>
<protein>
    <recommendedName>
        <fullName evidence="4">GDP-D-glucose phosphorylase 1</fullName>
        <ecNumber evidence="3">2.7.7.78</ecNumber>
    </recommendedName>
</protein>
<dbReference type="Pfam" id="PF16269">
    <property type="entry name" value="DUF4922"/>
    <property type="match status" value="1"/>
</dbReference>
<evidence type="ECO:0000313" key="7">
    <source>
        <dbReference type="EMBL" id="MBO8438231.1"/>
    </source>
</evidence>
<evidence type="ECO:0000256" key="3">
    <source>
        <dbReference type="ARBA" id="ARBA00012507"/>
    </source>
</evidence>
<dbReference type="GO" id="GO:0006006">
    <property type="term" value="P:glucose metabolic process"/>
    <property type="evidence" value="ECO:0007669"/>
    <property type="project" value="TreeGrafter"/>
</dbReference>
<sequence length="314" mass="34884">MHNIDTECLSRLLERQKASWSTVADNYAALEQVMTKRIILPGCSVTAMHNPARILSTASKPGKSNPDVGSCFLCAEKRPAEQEGIPFAGRYSILVNPYPIFKRHYTIAALTHTEQRIEGRFGDMLRLSVRLNGLTVFYNGAECGASAPHHAHFQAGESKVMPIEDEWRSAAEIVAGNNSDEIYRLSESLRNAFVIESGNADYVEESFGNICAAARHGHDKGEPMMNVLARYVDERWTVFVFLRKKHRPSFYGSDGEGRMLVSPASVEMGGLLILPRREDFDKITAAIVTELYNEVCIDNGEADGIVSKLKKKTV</sequence>
<dbReference type="PANTHER" id="PTHR20884">
    <property type="entry name" value="GDP-D-GLUCOSE PHOSPHORYLASE 1"/>
    <property type="match status" value="1"/>
</dbReference>
<dbReference type="EMBL" id="JADIMW010000053">
    <property type="protein sequence ID" value="MBO8438231.1"/>
    <property type="molecule type" value="Genomic_DNA"/>
</dbReference>
<dbReference type="GO" id="GO:0080048">
    <property type="term" value="F:GDP-D-glucose phosphorylase activity"/>
    <property type="evidence" value="ECO:0007669"/>
    <property type="project" value="InterPro"/>
</dbReference>
<comment type="catalytic activity">
    <reaction evidence="1">
        <text>GDP-alpha-D-glucose + phosphate = alpha-D-glucose 1-phosphate + GDP + H(+)</text>
        <dbReference type="Rhea" id="RHEA:30387"/>
        <dbReference type="ChEBI" id="CHEBI:15378"/>
        <dbReference type="ChEBI" id="CHEBI:43474"/>
        <dbReference type="ChEBI" id="CHEBI:58189"/>
        <dbReference type="ChEBI" id="CHEBI:58601"/>
        <dbReference type="ChEBI" id="CHEBI:62230"/>
        <dbReference type="EC" id="2.7.7.78"/>
    </reaction>
</comment>
<feature type="domain" description="GDPGP1-like C-terminal" evidence="6">
    <location>
        <begin position="170"/>
        <end position="300"/>
    </location>
</feature>
<gene>
    <name evidence="7" type="ORF">IAC54_04960</name>
</gene>
<evidence type="ECO:0000313" key="8">
    <source>
        <dbReference type="Proteomes" id="UP000823636"/>
    </source>
</evidence>
<evidence type="ECO:0000256" key="1">
    <source>
        <dbReference type="ARBA" id="ARBA00000063"/>
    </source>
</evidence>
<dbReference type="GO" id="GO:0000166">
    <property type="term" value="F:nucleotide binding"/>
    <property type="evidence" value="ECO:0007669"/>
    <property type="project" value="UniProtKB-KW"/>
</dbReference>
<dbReference type="InterPro" id="IPR026506">
    <property type="entry name" value="GDPGP"/>
</dbReference>
<name>A0A9D9H6K2_9BACT</name>
<dbReference type="EC" id="2.7.7.78" evidence="3"/>
<reference evidence="7" key="1">
    <citation type="submission" date="2020-10" db="EMBL/GenBank/DDBJ databases">
        <authorList>
            <person name="Gilroy R."/>
        </authorList>
    </citation>
    <scope>NUCLEOTIDE SEQUENCE</scope>
    <source>
        <strain evidence="7">G3-4614</strain>
    </source>
</reference>
<comment type="caution">
    <text evidence="7">The sequence shown here is derived from an EMBL/GenBank/DDBJ whole genome shotgun (WGS) entry which is preliminary data.</text>
</comment>
<accession>A0A9D9H6K2</accession>
<dbReference type="Proteomes" id="UP000823636">
    <property type="component" value="Unassembled WGS sequence"/>
</dbReference>
<evidence type="ECO:0000259" key="5">
    <source>
        <dbReference type="Pfam" id="PF16269"/>
    </source>
</evidence>
<dbReference type="InterPro" id="IPR058865">
    <property type="entry name" value="GDPGP1_C"/>
</dbReference>
<feature type="domain" description="DUF4922" evidence="5">
    <location>
        <begin position="12"/>
        <end position="156"/>
    </location>
</feature>
<evidence type="ECO:0000259" key="6">
    <source>
        <dbReference type="Pfam" id="PF26216"/>
    </source>
</evidence>
<reference evidence="7" key="2">
    <citation type="journal article" date="2021" name="PeerJ">
        <title>Extensive microbial diversity within the chicken gut microbiome revealed by metagenomics and culture.</title>
        <authorList>
            <person name="Gilroy R."/>
            <person name="Ravi A."/>
            <person name="Getino M."/>
            <person name="Pursley I."/>
            <person name="Horton D.L."/>
            <person name="Alikhan N.F."/>
            <person name="Baker D."/>
            <person name="Gharbi K."/>
            <person name="Hall N."/>
            <person name="Watson M."/>
            <person name="Adriaenssens E.M."/>
            <person name="Foster-Nyarko E."/>
            <person name="Jarju S."/>
            <person name="Secka A."/>
            <person name="Antonio M."/>
            <person name="Oren A."/>
            <person name="Chaudhuri R.R."/>
            <person name="La Ragione R."/>
            <person name="Hildebrand F."/>
            <person name="Pallen M.J."/>
        </authorList>
    </citation>
    <scope>NUCLEOTIDE SEQUENCE</scope>
    <source>
        <strain evidence="7">G3-4614</strain>
    </source>
</reference>
<dbReference type="Pfam" id="PF26216">
    <property type="entry name" value="GDPGP1_C"/>
    <property type="match status" value="1"/>
</dbReference>
<dbReference type="AlphaFoldDB" id="A0A9D9H6K2"/>
<dbReference type="GO" id="GO:0005737">
    <property type="term" value="C:cytoplasm"/>
    <property type="evidence" value="ECO:0007669"/>
    <property type="project" value="UniProtKB-SubCell"/>
</dbReference>
<dbReference type="PANTHER" id="PTHR20884:SF8">
    <property type="entry name" value="GDP-D-GLUCOSE PHOSPHORYLASE 1"/>
    <property type="match status" value="1"/>
</dbReference>
<dbReference type="InterPro" id="IPR046320">
    <property type="entry name" value="DUF4922"/>
</dbReference>
<comment type="function">
    <text evidence="2">Specific and highly efficient GDP-D-glucose phosphorylase regulating the levels of GDP-D-glucose in cells.</text>
</comment>
<evidence type="ECO:0000256" key="4">
    <source>
        <dbReference type="ARBA" id="ARBA00018857"/>
    </source>
</evidence>